<feature type="transmembrane region" description="Helical" evidence="1">
    <location>
        <begin position="73"/>
        <end position="93"/>
    </location>
</feature>
<reference evidence="3 4" key="2">
    <citation type="submission" date="2024-07" db="EMBL/GenBank/DDBJ databases">
        <authorList>
            <person name="Akdeniz Z."/>
        </authorList>
    </citation>
    <scope>NUCLEOTIDE SEQUENCE [LARGE SCALE GENOMIC DNA]</scope>
</reference>
<evidence type="ECO:0000313" key="4">
    <source>
        <dbReference type="Proteomes" id="UP001642409"/>
    </source>
</evidence>
<gene>
    <name evidence="2" type="ORF">HINF_LOCUS52218</name>
    <name evidence="3" type="ORF">HINF_LOCUS69582</name>
</gene>
<protein>
    <submittedName>
        <fullName evidence="3">Hypothetical_protein</fullName>
    </submittedName>
</protein>
<keyword evidence="4" id="KW-1185">Reference proteome</keyword>
<keyword evidence="1" id="KW-0472">Membrane</keyword>
<sequence length="342" mass="39578">MSRIQTIEVESLCVILSGSVRECIQQSIRDILLEILLDCLKEYLFFFLLNISRCNIASITGQLKYVQFNEQNIFNSVVMQLLLFASVTAISLLNNIYKKSQIQFDMQRNRLISAFLITSIFFRIVYWILSYWKFTSGSFPSVLKSVFSYISILFMYLSQSVFMQSWLQNFQRKSSVSVSQLIFSVFFILDSIIIIIMLIAILFSLCEHSQAQTALLSKVLNSIIVFSSFITSMSFLFIGLYITKRVSLHLTCCSSQVLKFISTFFVLTVAALFRCVMFLLLIFKKNMDGNLVQISMFFVPEFVPGVLMVGTQISVYKREREYYLEYALETVELLSETVQQYN</sequence>
<dbReference type="AlphaFoldDB" id="A0AA86VER9"/>
<feature type="transmembrane region" description="Helical" evidence="1">
    <location>
        <begin position="223"/>
        <end position="243"/>
    </location>
</feature>
<feature type="transmembrane region" description="Helical" evidence="1">
    <location>
        <begin position="295"/>
        <end position="316"/>
    </location>
</feature>
<feature type="transmembrane region" description="Helical" evidence="1">
    <location>
        <begin position="179"/>
        <end position="203"/>
    </location>
</feature>
<evidence type="ECO:0000256" key="1">
    <source>
        <dbReference type="SAM" id="Phobius"/>
    </source>
</evidence>
<proteinExistence type="predicted"/>
<organism evidence="2">
    <name type="scientific">Hexamita inflata</name>
    <dbReference type="NCBI Taxonomy" id="28002"/>
    <lineage>
        <taxon>Eukaryota</taxon>
        <taxon>Metamonada</taxon>
        <taxon>Diplomonadida</taxon>
        <taxon>Hexamitidae</taxon>
        <taxon>Hexamitinae</taxon>
        <taxon>Hexamita</taxon>
    </lineage>
</organism>
<reference evidence="2" key="1">
    <citation type="submission" date="2023-06" db="EMBL/GenBank/DDBJ databases">
        <authorList>
            <person name="Kurt Z."/>
        </authorList>
    </citation>
    <scope>NUCLEOTIDE SEQUENCE</scope>
</reference>
<feature type="transmembrane region" description="Helical" evidence="1">
    <location>
        <begin position="264"/>
        <end position="283"/>
    </location>
</feature>
<dbReference type="EMBL" id="CAXDID020000508">
    <property type="protein sequence ID" value="CAL6098383.1"/>
    <property type="molecule type" value="Genomic_DNA"/>
</dbReference>
<keyword evidence="1" id="KW-0812">Transmembrane</keyword>
<name>A0AA86VER9_9EUKA</name>
<comment type="caution">
    <text evidence="2">The sequence shown here is derived from an EMBL/GenBank/DDBJ whole genome shotgun (WGS) entry which is preliminary data.</text>
</comment>
<feature type="transmembrane region" description="Helical" evidence="1">
    <location>
        <begin position="146"/>
        <end position="167"/>
    </location>
</feature>
<dbReference type="EMBL" id="CATOUU010000979">
    <property type="protein sequence ID" value="CAI9964573.1"/>
    <property type="molecule type" value="Genomic_DNA"/>
</dbReference>
<keyword evidence="1" id="KW-1133">Transmembrane helix</keyword>
<evidence type="ECO:0000313" key="3">
    <source>
        <dbReference type="EMBL" id="CAL6098383.1"/>
    </source>
</evidence>
<dbReference type="Proteomes" id="UP001642409">
    <property type="component" value="Unassembled WGS sequence"/>
</dbReference>
<evidence type="ECO:0000313" key="2">
    <source>
        <dbReference type="EMBL" id="CAI9964573.1"/>
    </source>
</evidence>
<accession>A0AA86VER9</accession>
<feature type="transmembrane region" description="Helical" evidence="1">
    <location>
        <begin position="114"/>
        <end position="134"/>
    </location>
</feature>